<protein>
    <submittedName>
        <fullName evidence="2">Uncharacterized protein</fullName>
    </submittedName>
</protein>
<accession>A0A063XYP9</accession>
<evidence type="ECO:0000256" key="1">
    <source>
        <dbReference type="SAM" id="Phobius"/>
    </source>
</evidence>
<keyword evidence="1" id="KW-0812">Transmembrane</keyword>
<proteinExistence type="predicted"/>
<dbReference type="Proteomes" id="UP000027318">
    <property type="component" value="Unassembled WGS sequence"/>
</dbReference>
<reference evidence="2 3" key="1">
    <citation type="journal article" date="2005" name="Int. J. Syst. Evol. Microbiol.">
        <title>Nitrincola lacisaponensis gen. nov., sp. nov., a novel alkaliphilic bacterium isolated from an alkaline, saline lake.</title>
        <authorList>
            <person name="Dimitriu P.A."/>
            <person name="Shukla S.K."/>
            <person name="Conradt J."/>
            <person name="Marquez M.C."/>
            <person name="Ventosa A."/>
            <person name="Maglia A."/>
            <person name="Peyton B.M."/>
            <person name="Pinkart H.C."/>
            <person name="Mormile M.R."/>
        </authorList>
    </citation>
    <scope>NUCLEOTIDE SEQUENCE [LARGE SCALE GENOMIC DNA]</scope>
    <source>
        <strain evidence="2 3">4CA</strain>
    </source>
</reference>
<keyword evidence="1" id="KW-0472">Membrane</keyword>
<keyword evidence="3" id="KW-1185">Reference proteome</keyword>
<feature type="transmembrane region" description="Helical" evidence="1">
    <location>
        <begin position="21"/>
        <end position="45"/>
    </location>
</feature>
<dbReference type="EMBL" id="JMSZ01000032">
    <property type="protein sequence ID" value="KDE39268.1"/>
    <property type="molecule type" value="Genomic_DNA"/>
</dbReference>
<evidence type="ECO:0000313" key="3">
    <source>
        <dbReference type="Proteomes" id="UP000027318"/>
    </source>
</evidence>
<keyword evidence="1" id="KW-1133">Transmembrane helix</keyword>
<comment type="caution">
    <text evidence="2">The sequence shown here is derived from an EMBL/GenBank/DDBJ whole genome shotgun (WGS) entry which is preliminary data.</text>
</comment>
<gene>
    <name evidence="2" type="ORF">ADINL_2397</name>
</gene>
<name>A0A063XYP9_9GAMM</name>
<dbReference type="AlphaFoldDB" id="A0A063XYP9"/>
<sequence length="46" mass="5121">MKGWIFASKSNEMSKNGQLTLGSWGRVFLAIALFFVPLCLAIIFLT</sequence>
<evidence type="ECO:0000313" key="2">
    <source>
        <dbReference type="EMBL" id="KDE39268.1"/>
    </source>
</evidence>
<organism evidence="2 3">
    <name type="scientific">Nitrincola lacisaponensis</name>
    <dbReference type="NCBI Taxonomy" id="267850"/>
    <lineage>
        <taxon>Bacteria</taxon>
        <taxon>Pseudomonadati</taxon>
        <taxon>Pseudomonadota</taxon>
        <taxon>Gammaproteobacteria</taxon>
        <taxon>Oceanospirillales</taxon>
        <taxon>Oceanospirillaceae</taxon>
        <taxon>Nitrincola</taxon>
    </lineage>
</organism>